<sequence>MRLSTKSALLSLLAVPGTIAANSYSFFPGADSIDFDLTSVSNSNAGNAAGVPCPWTKLTPLSHEQVVRNWYALWAGNYSFLTSTVMPSIQVYQDRFPTGNGSAPLRIGNASAFLEFIKLARADFETYAFTDEFHFGVGNVIALRWKLNATFAGSSTAKLERGSHVAYNGTDIMLLDPCSGLVQQILSAQDLITYYHVLQQPLGSV</sequence>
<dbReference type="EMBL" id="JAVRRL010000126">
    <property type="protein sequence ID" value="KAK5107340.1"/>
    <property type="molecule type" value="Genomic_DNA"/>
</dbReference>
<dbReference type="Gene3D" id="3.10.450.50">
    <property type="match status" value="1"/>
</dbReference>
<evidence type="ECO:0008006" key="4">
    <source>
        <dbReference type="Google" id="ProtNLM"/>
    </source>
</evidence>
<evidence type="ECO:0000313" key="3">
    <source>
        <dbReference type="Proteomes" id="UP001310890"/>
    </source>
</evidence>
<organism evidence="2 3">
    <name type="scientific">Meristemomyces frigidus</name>
    <dbReference type="NCBI Taxonomy" id="1508187"/>
    <lineage>
        <taxon>Eukaryota</taxon>
        <taxon>Fungi</taxon>
        <taxon>Dikarya</taxon>
        <taxon>Ascomycota</taxon>
        <taxon>Pezizomycotina</taxon>
        <taxon>Dothideomycetes</taxon>
        <taxon>Dothideomycetidae</taxon>
        <taxon>Mycosphaerellales</taxon>
        <taxon>Teratosphaeriaceae</taxon>
        <taxon>Meristemomyces</taxon>
    </lineage>
</organism>
<name>A0AAN7YL36_9PEZI</name>
<proteinExistence type="predicted"/>
<evidence type="ECO:0000313" key="2">
    <source>
        <dbReference type="EMBL" id="KAK5107340.1"/>
    </source>
</evidence>
<evidence type="ECO:0000256" key="1">
    <source>
        <dbReference type="SAM" id="SignalP"/>
    </source>
</evidence>
<comment type="caution">
    <text evidence="2">The sequence shown here is derived from an EMBL/GenBank/DDBJ whole genome shotgun (WGS) entry which is preliminary data.</text>
</comment>
<dbReference type="Proteomes" id="UP001310890">
    <property type="component" value="Unassembled WGS sequence"/>
</dbReference>
<gene>
    <name evidence="2" type="ORF">LTR62_001356</name>
</gene>
<accession>A0AAN7YL36</accession>
<keyword evidence="1" id="KW-0732">Signal</keyword>
<feature type="signal peptide" evidence="1">
    <location>
        <begin position="1"/>
        <end position="20"/>
    </location>
</feature>
<dbReference type="AlphaFoldDB" id="A0AAN7YL36"/>
<reference evidence="2" key="1">
    <citation type="submission" date="2023-08" db="EMBL/GenBank/DDBJ databases">
        <title>Black Yeasts Isolated from many extreme environments.</title>
        <authorList>
            <person name="Coleine C."/>
            <person name="Stajich J.E."/>
            <person name="Selbmann L."/>
        </authorList>
    </citation>
    <scope>NUCLEOTIDE SEQUENCE</scope>
    <source>
        <strain evidence="2">CCFEE 5401</strain>
    </source>
</reference>
<feature type="chain" id="PRO_5043047537" description="SnoaL-like domain-containing protein" evidence="1">
    <location>
        <begin position="21"/>
        <end position="205"/>
    </location>
</feature>
<protein>
    <recommendedName>
        <fullName evidence="4">SnoaL-like domain-containing protein</fullName>
    </recommendedName>
</protein>